<accession>A0A956NC58</accession>
<dbReference type="AlphaFoldDB" id="A0A956NC58"/>
<evidence type="ECO:0000313" key="1">
    <source>
        <dbReference type="EMBL" id="MCA9756452.1"/>
    </source>
</evidence>
<proteinExistence type="predicted"/>
<name>A0A956NC58_UNCEI</name>
<protein>
    <submittedName>
        <fullName evidence="1">Uncharacterized protein</fullName>
    </submittedName>
</protein>
<gene>
    <name evidence="1" type="ORF">KDA27_11675</name>
</gene>
<sequence length="74" mass="8375">MLLIGTEAISWAEQEGCDLWVFDHEEPDAKAQRVSLEDAIVIAARTPTLICIDTNHPDRPVTEYLRGEGERPER</sequence>
<evidence type="ECO:0000313" key="2">
    <source>
        <dbReference type="Proteomes" id="UP000739538"/>
    </source>
</evidence>
<dbReference type="EMBL" id="JAGQHS010000053">
    <property type="protein sequence ID" value="MCA9756452.1"/>
    <property type="molecule type" value="Genomic_DNA"/>
</dbReference>
<comment type="caution">
    <text evidence="1">The sequence shown here is derived from an EMBL/GenBank/DDBJ whole genome shotgun (WGS) entry which is preliminary data.</text>
</comment>
<dbReference type="Proteomes" id="UP000739538">
    <property type="component" value="Unassembled WGS sequence"/>
</dbReference>
<reference evidence="1" key="1">
    <citation type="submission" date="2020-04" db="EMBL/GenBank/DDBJ databases">
        <authorList>
            <person name="Zhang T."/>
        </authorList>
    </citation>
    <scope>NUCLEOTIDE SEQUENCE</scope>
    <source>
        <strain evidence="1">HKST-UBA02</strain>
    </source>
</reference>
<reference evidence="1" key="2">
    <citation type="journal article" date="2021" name="Microbiome">
        <title>Successional dynamics and alternative stable states in a saline activated sludge microbial community over 9 years.</title>
        <authorList>
            <person name="Wang Y."/>
            <person name="Ye J."/>
            <person name="Ju F."/>
            <person name="Liu L."/>
            <person name="Boyd J.A."/>
            <person name="Deng Y."/>
            <person name="Parks D.H."/>
            <person name="Jiang X."/>
            <person name="Yin X."/>
            <person name="Woodcroft B.J."/>
            <person name="Tyson G.W."/>
            <person name="Hugenholtz P."/>
            <person name="Polz M.F."/>
            <person name="Zhang T."/>
        </authorList>
    </citation>
    <scope>NUCLEOTIDE SEQUENCE</scope>
    <source>
        <strain evidence="1">HKST-UBA02</strain>
    </source>
</reference>
<organism evidence="1 2">
    <name type="scientific">Eiseniibacteriota bacterium</name>
    <dbReference type="NCBI Taxonomy" id="2212470"/>
    <lineage>
        <taxon>Bacteria</taxon>
        <taxon>Candidatus Eiseniibacteriota</taxon>
    </lineage>
</organism>